<dbReference type="GO" id="GO:0000978">
    <property type="term" value="F:RNA polymerase II cis-regulatory region sequence-specific DNA binding"/>
    <property type="evidence" value="ECO:0007669"/>
    <property type="project" value="TreeGrafter"/>
</dbReference>
<dbReference type="EMBL" id="WHUW01000035">
    <property type="protein sequence ID" value="KAF8433232.1"/>
    <property type="molecule type" value="Genomic_DNA"/>
</dbReference>
<feature type="non-terminal residue" evidence="6">
    <location>
        <position position="1"/>
    </location>
</feature>
<dbReference type="Gene3D" id="1.10.20.10">
    <property type="entry name" value="Histone, subunit A"/>
    <property type="match status" value="1"/>
</dbReference>
<evidence type="ECO:0000259" key="5">
    <source>
        <dbReference type="Pfam" id="PF00808"/>
    </source>
</evidence>
<dbReference type="InterPro" id="IPR027113">
    <property type="entry name" value="Transc_fact_NFYB/HAP3"/>
</dbReference>
<evidence type="ECO:0000256" key="3">
    <source>
        <dbReference type="ARBA" id="ARBA00023125"/>
    </source>
</evidence>
<proteinExistence type="inferred from homology"/>
<gene>
    <name evidence="6" type="ORF">L210DRAFT_3345083</name>
</gene>
<dbReference type="PRINTS" id="PR00615">
    <property type="entry name" value="CCAATSUBUNTA"/>
</dbReference>
<name>A0AAD4BK20_BOLED</name>
<dbReference type="Proteomes" id="UP001194468">
    <property type="component" value="Unassembled WGS sequence"/>
</dbReference>
<keyword evidence="4" id="KW-0804">Transcription</keyword>
<dbReference type="GO" id="GO:0016602">
    <property type="term" value="C:CCAAT-binding factor complex"/>
    <property type="evidence" value="ECO:0007669"/>
    <property type="project" value="InterPro"/>
</dbReference>
<reference evidence="6" key="1">
    <citation type="submission" date="2019-10" db="EMBL/GenBank/DDBJ databases">
        <authorList>
            <consortium name="DOE Joint Genome Institute"/>
            <person name="Kuo A."/>
            <person name="Miyauchi S."/>
            <person name="Kiss E."/>
            <person name="Drula E."/>
            <person name="Kohler A."/>
            <person name="Sanchez-Garcia M."/>
            <person name="Andreopoulos B."/>
            <person name="Barry K.W."/>
            <person name="Bonito G."/>
            <person name="Buee M."/>
            <person name="Carver A."/>
            <person name="Chen C."/>
            <person name="Cichocki N."/>
            <person name="Clum A."/>
            <person name="Culley D."/>
            <person name="Crous P.W."/>
            <person name="Fauchery L."/>
            <person name="Girlanda M."/>
            <person name="Hayes R."/>
            <person name="Keri Z."/>
            <person name="LaButti K."/>
            <person name="Lipzen A."/>
            <person name="Lombard V."/>
            <person name="Magnuson J."/>
            <person name="Maillard F."/>
            <person name="Morin E."/>
            <person name="Murat C."/>
            <person name="Nolan M."/>
            <person name="Ohm R."/>
            <person name="Pangilinan J."/>
            <person name="Pereira M."/>
            <person name="Perotto S."/>
            <person name="Peter M."/>
            <person name="Riley R."/>
            <person name="Sitrit Y."/>
            <person name="Stielow B."/>
            <person name="Szollosi G."/>
            <person name="Zifcakova L."/>
            <person name="Stursova M."/>
            <person name="Spatafora J.W."/>
            <person name="Tedersoo L."/>
            <person name="Vaario L.-M."/>
            <person name="Yamada A."/>
            <person name="Yan M."/>
            <person name="Wang P."/>
            <person name="Xu J."/>
            <person name="Bruns T."/>
            <person name="Baldrian P."/>
            <person name="Vilgalys R."/>
            <person name="Henrissat B."/>
            <person name="Grigoriev I.V."/>
            <person name="Hibbett D."/>
            <person name="Nagy L.G."/>
            <person name="Martin F.M."/>
        </authorList>
    </citation>
    <scope>NUCLEOTIDE SEQUENCE</scope>
    <source>
        <strain evidence="6">BED1</strain>
    </source>
</reference>
<protein>
    <submittedName>
        <fullName evidence="6">Histone-fold-containing protein</fullName>
    </submittedName>
</protein>
<dbReference type="CDD" id="cd22907">
    <property type="entry name" value="HFD_NFYB"/>
    <property type="match status" value="1"/>
</dbReference>
<feature type="domain" description="Transcription factor CBF/NF-Y/archaeal histone" evidence="5">
    <location>
        <begin position="13"/>
        <end position="64"/>
    </location>
</feature>
<dbReference type="AlphaFoldDB" id="A0AAD4BK20"/>
<dbReference type="InterPro" id="IPR003958">
    <property type="entry name" value="CBFA_NFYB_domain"/>
</dbReference>
<evidence type="ECO:0000313" key="7">
    <source>
        <dbReference type="Proteomes" id="UP001194468"/>
    </source>
</evidence>
<dbReference type="PANTHER" id="PTHR11064:SF9">
    <property type="entry name" value="NUCLEAR TRANSCRIPTION FACTOR Y SUBUNIT BETA"/>
    <property type="match status" value="1"/>
</dbReference>
<comment type="similarity">
    <text evidence="1">Belongs to the NFYB/HAP3 subunit family.</text>
</comment>
<keyword evidence="2" id="KW-0805">Transcription regulation</keyword>
<reference evidence="6" key="2">
    <citation type="journal article" date="2020" name="Nat. Commun.">
        <title>Large-scale genome sequencing of mycorrhizal fungi provides insights into the early evolution of symbiotic traits.</title>
        <authorList>
            <person name="Miyauchi S."/>
            <person name="Kiss E."/>
            <person name="Kuo A."/>
            <person name="Drula E."/>
            <person name="Kohler A."/>
            <person name="Sanchez-Garcia M."/>
            <person name="Morin E."/>
            <person name="Andreopoulos B."/>
            <person name="Barry K.W."/>
            <person name="Bonito G."/>
            <person name="Buee M."/>
            <person name="Carver A."/>
            <person name="Chen C."/>
            <person name="Cichocki N."/>
            <person name="Clum A."/>
            <person name="Culley D."/>
            <person name="Crous P.W."/>
            <person name="Fauchery L."/>
            <person name="Girlanda M."/>
            <person name="Hayes R.D."/>
            <person name="Keri Z."/>
            <person name="LaButti K."/>
            <person name="Lipzen A."/>
            <person name="Lombard V."/>
            <person name="Magnuson J."/>
            <person name="Maillard F."/>
            <person name="Murat C."/>
            <person name="Nolan M."/>
            <person name="Ohm R.A."/>
            <person name="Pangilinan J."/>
            <person name="Pereira M.F."/>
            <person name="Perotto S."/>
            <person name="Peter M."/>
            <person name="Pfister S."/>
            <person name="Riley R."/>
            <person name="Sitrit Y."/>
            <person name="Stielow J.B."/>
            <person name="Szollosi G."/>
            <person name="Zifcakova L."/>
            <person name="Stursova M."/>
            <person name="Spatafora J.W."/>
            <person name="Tedersoo L."/>
            <person name="Vaario L.M."/>
            <person name="Yamada A."/>
            <person name="Yan M."/>
            <person name="Wang P."/>
            <person name="Xu J."/>
            <person name="Bruns T."/>
            <person name="Baldrian P."/>
            <person name="Vilgalys R."/>
            <person name="Dunand C."/>
            <person name="Henrissat B."/>
            <person name="Grigoriev I.V."/>
            <person name="Hibbett D."/>
            <person name="Nagy L.G."/>
            <person name="Martin F.M."/>
        </authorList>
    </citation>
    <scope>NUCLEOTIDE SEQUENCE</scope>
    <source>
        <strain evidence="6">BED1</strain>
    </source>
</reference>
<organism evidence="6 7">
    <name type="scientific">Boletus edulis BED1</name>
    <dbReference type="NCBI Taxonomy" id="1328754"/>
    <lineage>
        <taxon>Eukaryota</taxon>
        <taxon>Fungi</taxon>
        <taxon>Dikarya</taxon>
        <taxon>Basidiomycota</taxon>
        <taxon>Agaricomycotina</taxon>
        <taxon>Agaricomycetes</taxon>
        <taxon>Agaricomycetidae</taxon>
        <taxon>Boletales</taxon>
        <taxon>Boletineae</taxon>
        <taxon>Boletaceae</taxon>
        <taxon>Boletoideae</taxon>
        <taxon>Boletus</taxon>
    </lineage>
</organism>
<evidence type="ECO:0000313" key="6">
    <source>
        <dbReference type="EMBL" id="KAF8433232.1"/>
    </source>
</evidence>
<evidence type="ECO:0000256" key="4">
    <source>
        <dbReference type="ARBA" id="ARBA00023163"/>
    </source>
</evidence>
<evidence type="ECO:0000256" key="2">
    <source>
        <dbReference type="ARBA" id="ARBA00023015"/>
    </source>
</evidence>
<keyword evidence="7" id="KW-1185">Reference proteome</keyword>
<accession>A0AAD4BK20</accession>
<dbReference type="GO" id="GO:0001228">
    <property type="term" value="F:DNA-binding transcription activator activity, RNA polymerase II-specific"/>
    <property type="evidence" value="ECO:0007669"/>
    <property type="project" value="InterPro"/>
</dbReference>
<keyword evidence="3" id="KW-0238">DNA-binding</keyword>
<dbReference type="Pfam" id="PF00808">
    <property type="entry name" value="CBFD_NFYB_HMF"/>
    <property type="match status" value="1"/>
</dbReference>
<sequence length="85" mass="9563">QDIITVIMDKSHIMKQSVPSTAKIAKDTKECVSEFISFITSEAAQKCHMEKRKTIGGEDTLYAMATLGFENYAETLKIHLAKLRQ</sequence>
<feature type="non-terminal residue" evidence="6">
    <location>
        <position position="85"/>
    </location>
</feature>
<dbReference type="SUPFAM" id="SSF47113">
    <property type="entry name" value="Histone-fold"/>
    <property type="match status" value="1"/>
</dbReference>
<comment type="caution">
    <text evidence="6">The sequence shown here is derived from an EMBL/GenBank/DDBJ whole genome shotgun (WGS) entry which is preliminary data.</text>
</comment>
<dbReference type="GO" id="GO:0046982">
    <property type="term" value="F:protein heterodimerization activity"/>
    <property type="evidence" value="ECO:0007669"/>
    <property type="project" value="InterPro"/>
</dbReference>
<dbReference type="PANTHER" id="PTHR11064">
    <property type="entry name" value="CCAAT-BINDING TRANSCRIPTION FACTOR-RELATED"/>
    <property type="match status" value="1"/>
</dbReference>
<evidence type="ECO:0000256" key="1">
    <source>
        <dbReference type="ARBA" id="ARBA00009053"/>
    </source>
</evidence>
<dbReference type="InterPro" id="IPR009072">
    <property type="entry name" value="Histone-fold"/>
</dbReference>